<feature type="domain" description="AMMECR1" evidence="1">
    <location>
        <begin position="1"/>
        <end position="108"/>
    </location>
</feature>
<organism evidence="2">
    <name type="scientific">mine drainage metagenome</name>
    <dbReference type="NCBI Taxonomy" id="410659"/>
    <lineage>
        <taxon>unclassified sequences</taxon>
        <taxon>metagenomes</taxon>
        <taxon>ecological metagenomes</taxon>
    </lineage>
</organism>
<evidence type="ECO:0000313" key="2">
    <source>
        <dbReference type="EMBL" id="EQD72523.1"/>
    </source>
</evidence>
<name>T1BVB4_9ZZZZ</name>
<evidence type="ECO:0000259" key="1">
    <source>
        <dbReference type="PROSITE" id="PS51112"/>
    </source>
</evidence>
<dbReference type="Gene3D" id="3.30.1490.150">
    <property type="entry name" value="Hypothetical protein ph0010, domain 2"/>
    <property type="match status" value="1"/>
</dbReference>
<dbReference type="PROSITE" id="PS51112">
    <property type="entry name" value="AMMECR1"/>
    <property type="match status" value="1"/>
</dbReference>
<proteinExistence type="predicted"/>
<dbReference type="InterPro" id="IPR023473">
    <property type="entry name" value="AMMECR1"/>
</dbReference>
<gene>
    <name evidence="2" type="ORF">B1B_03708</name>
</gene>
<dbReference type="PANTHER" id="PTHR13016:SF0">
    <property type="entry name" value="AMME SYNDROME CANDIDATE GENE 1 PROTEIN"/>
    <property type="match status" value="1"/>
</dbReference>
<dbReference type="InterPro" id="IPR036071">
    <property type="entry name" value="AMMECR1_dom_sf"/>
</dbReference>
<dbReference type="AlphaFoldDB" id="T1BVB4"/>
<dbReference type="SUPFAM" id="SSF143447">
    <property type="entry name" value="AMMECR1-like"/>
    <property type="match status" value="1"/>
</dbReference>
<protein>
    <submittedName>
        <fullName evidence="2">AMMECR1 domain protein</fullName>
    </submittedName>
</protein>
<reference evidence="2" key="1">
    <citation type="submission" date="2013-08" db="EMBL/GenBank/DDBJ databases">
        <authorList>
            <person name="Mendez C."/>
            <person name="Richter M."/>
            <person name="Ferrer M."/>
            <person name="Sanchez J."/>
        </authorList>
    </citation>
    <scope>NUCLEOTIDE SEQUENCE</scope>
</reference>
<sequence length="108" mass="11771">MSSSELPRIRVEVSLLTPPRRLTVPAPEDLPRAIRVGVDGLIFRGFGQEGLLLPQVAPEQGWDAEDFLDGVSRKAGLPPGAWREKGVEIFTFQAEVFEEPLPGGRPGP</sequence>
<dbReference type="PANTHER" id="PTHR13016">
    <property type="entry name" value="AMMECR1 HOMOLOG"/>
    <property type="match status" value="1"/>
</dbReference>
<dbReference type="InterPro" id="IPR002733">
    <property type="entry name" value="AMMECR1_domain"/>
</dbReference>
<accession>T1BVB4</accession>
<dbReference type="NCBIfam" id="TIGR00296">
    <property type="entry name" value="TIGR00296 family protein"/>
    <property type="match status" value="1"/>
</dbReference>
<comment type="caution">
    <text evidence="2">The sequence shown here is derived from an EMBL/GenBank/DDBJ whole genome shotgun (WGS) entry which is preliminary data.</text>
</comment>
<dbReference type="EMBL" id="AUZY01002296">
    <property type="protein sequence ID" value="EQD72523.1"/>
    <property type="molecule type" value="Genomic_DNA"/>
</dbReference>
<dbReference type="Pfam" id="PF01871">
    <property type="entry name" value="AMMECR1"/>
    <property type="match status" value="1"/>
</dbReference>
<reference evidence="2" key="2">
    <citation type="journal article" date="2014" name="ISME J.">
        <title>Microbial stratification in low pH oxic and suboxic macroscopic growths along an acid mine drainage.</title>
        <authorList>
            <person name="Mendez-Garcia C."/>
            <person name="Mesa V."/>
            <person name="Sprenger R.R."/>
            <person name="Richter M."/>
            <person name="Diez M.S."/>
            <person name="Solano J."/>
            <person name="Bargiela R."/>
            <person name="Golyshina O.V."/>
            <person name="Manteca A."/>
            <person name="Ramos J.L."/>
            <person name="Gallego J.R."/>
            <person name="Llorente I."/>
            <person name="Martins Dos Santos V.A."/>
            <person name="Jensen O.N."/>
            <person name="Pelaez A.I."/>
            <person name="Sanchez J."/>
            <person name="Ferrer M."/>
        </authorList>
    </citation>
    <scope>NUCLEOTIDE SEQUENCE</scope>
</reference>